<keyword evidence="4" id="KW-1185">Reference proteome</keyword>
<dbReference type="Pfam" id="PF00561">
    <property type="entry name" value="Abhydrolase_1"/>
    <property type="match status" value="1"/>
</dbReference>
<reference evidence="4" key="1">
    <citation type="journal article" date="2019" name="Int. J. Syst. Evol. Microbiol.">
        <title>The Global Catalogue of Microorganisms (GCM) 10K type strain sequencing project: providing services to taxonomists for standard genome sequencing and annotation.</title>
        <authorList>
            <consortium name="The Broad Institute Genomics Platform"/>
            <consortium name="The Broad Institute Genome Sequencing Center for Infectious Disease"/>
            <person name="Wu L."/>
            <person name="Ma J."/>
        </authorList>
    </citation>
    <scope>NUCLEOTIDE SEQUENCE [LARGE SCALE GENOMIC DNA]</scope>
    <source>
        <strain evidence="4">KCTC 42644</strain>
    </source>
</reference>
<evidence type="ECO:0000313" key="4">
    <source>
        <dbReference type="Proteomes" id="UP001595615"/>
    </source>
</evidence>
<keyword evidence="1" id="KW-0812">Transmembrane</keyword>
<proteinExistence type="predicted"/>
<organism evidence="3 4">
    <name type="scientific">Sphingoaurantiacus capsulatus</name>
    <dbReference type="NCBI Taxonomy" id="1771310"/>
    <lineage>
        <taxon>Bacteria</taxon>
        <taxon>Pseudomonadati</taxon>
        <taxon>Pseudomonadota</taxon>
        <taxon>Alphaproteobacteria</taxon>
        <taxon>Sphingomonadales</taxon>
        <taxon>Sphingosinicellaceae</taxon>
        <taxon>Sphingoaurantiacus</taxon>
    </lineage>
</organism>
<feature type="domain" description="AB hydrolase-1" evidence="2">
    <location>
        <begin position="68"/>
        <end position="305"/>
    </location>
</feature>
<accession>A0ABV7XCB7</accession>
<evidence type="ECO:0000259" key="2">
    <source>
        <dbReference type="Pfam" id="PF00561"/>
    </source>
</evidence>
<dbReference type="Gene3D" id="3.40.50.1820">
    <property type="entry name" value="alpha/beta hydrolase"/>
    <property type="match status" value="1"/>
</dbReference>
<dbReference type="SUPFAM" id="SSF53474">
    <property type="entry name" value="alpha/beta-Hydrolases"/>
    <property type="match status" value="1"/>
</dbReference>
<dbReference type="InterPro" id="IPR000073">
    <property type="entry name" value="AB_hydrolase_1"/>
</dbReference>
<dbReference type="GO" id="GO:0016787">
    <property type="term" value="F:hydrolase activity"/>
    <property type="evidence" value="ECO:0007669"/>
    <property type="project" value="UniProtKB-KW"/>
</dbReference>
<dbReference type="PRINTS" id="PR00111">
    <property type="entry name" value="ABHYDROLASE"/>
</dbReference>
<dbReference type="EMBL" id="JBHRXV010000011">
    <property type="protein sequence ID" value="MFC3713358.1"/>
    <property type="molecule type" value="Genomic_DNA"/>
</dbReference>
<dbReference type="PANTHER" id="PTHR43689">
    <property type="entry name" value="HYDROLASE"/>
    <property type="match status" value="1"/>
</dbReference>
<dbReference type="InterPro" id="IPR029058">
    <property type="entry name" value="AB_hydrolase_fold"/>
</dbReference>
<evidence type="ECO:0000313" key="3">
    <source>
        <dbReference type="EMBL" id="MFC3713358.1"/>
    </source>
</evidence>
<keyword evidence="3" id="KW-0378">Hydrolase</keyword>
<comment type="caution">
    <text evidence="3">The sequence shown here is derived from an EMBL/GenBank/DDBJ whole genome shotgun (WGS) entry which is preliminary data.</text>
</comment>
<keyword evidence="1" id="KW-0472">Membrane</keyword>
<sequence length="323" mass="35806">MAARRRRWPWVVGAIVALLAVALLWLRTPDLPVDELRAKYANAESEFVEVMPGLTVHVRDEGPVLGSVVMLLHGSNASLHTWEPWVQQLKATHRVISFDHPGHGLTGPHPRDCYTAACFTEVVEAVAKNRKLDRFVIAGNSMGGWIAWNYALKHPERVAGLVLVDASGAPLPPEAEPSQPIGFRLARTPGVNQLMRQITPRSMVEKSLRQSVSVQDSVTPTVVDRYWELLRYPGNRRATGIRFGTPRETATPDVLGKIGAPTLVMWGREDRLVPAQAATVFDEYIPNSRAVIYEDIGHIPMEEAPFRSVGDLQAFLGELGPFY</sequence>
<keyword evidence="1" id="KW-1133">Transmembrane helix</keyword>
<dbReference type="PANTHER" id="PTHR43689:SF8">
    <property type="entry name" value="ALPHA_BETA-HYDROLASES SUPERFAMILY PROTEIN"/>
    <property type="match status" value="1"/>
</dbReference>
<gene>
    <name evidence="3" type="ORF">ACFOMD_12300</name>
</gene>
<dbReference type="Proteomes" id="UP001595615">
    <property type="component" value="Unassembled WGS sequence"/>
</dbReference>
<protein>
    <submittedName>
        <fullName evidence="3">Alpha/beta fold hydrolase</fullName>
    </submittedName>
</protein>
<evidence type="ECO:0000256" key="1">
    <source>
        <dbReference type="SAM" id="Phobius"/>
    </source>
</evidence>
<feature type="transmembrane region" description="Helical" evidence="1">
    <location>
        <begin position="7"/>
        <end position="26"/>
    </location>
</feature>
<name>A0ABV7XCB7_9SPHN</name>
<dbReference type="RefSeq" id="WP_380861781.1">
    <property type="nucleotide sequence ID" value="NZ_JBHRXV010000011.1"/>
</dbReference>